<dbReference type="InParanoid" id="H2XNG0"/>
<dbReference type="Ensembl" id="ENSCINT00000033249.1">
    <property type="protein sequence ID" value="ENSCINP00000031193.1"/>
    <property type="gene ID" value="ENSCING00000024785.1"/>
</dbReference>
<keyword evidence="2" id="KW-1185">Reference proteome</keyword>
<reference evidence="1" key="2">
    <citation type="journal article" date="2008" name="Genome Biol.">
        <title>Improved genome assembly and evidence-based global gene model set for the chordate Ciona intestinalis: new insight into intron and operon populations.</title>
        <authorList>
            <person name="Satou Y."/>
            <person name="Mineta K."/>
            <person name="Ogasawara M."/>
            <person name="Sasakura Y."/>
            <person name="Shoguchi E."/>
            <person name="Ueno K."/>
            <person name="Yamada L."/>
            <person name="Matsumoto J."/>
            <person name="Wasserscheid J."/>
            <person name="Dewar K."/>
            <person name="Wiley G.B."/>
            <person name="Macmil S.L."/>
            <person name="Roe B.A."/>
            <person name="Zeller R.W."/>
            <person name="Hastings K.E."/>
            <person name="Lemaire P."/>
            <person name="Lindquist E."/>
            <person name="Endo T."/>
            <person name="Hotta K."/>
            <person name="Inaba K."/>
        </authorList>
    </citation>
    <scope>NUCLEOTIDE SEQUENCE [LARGE SCALE GENOMIC DNA]</scope>
    <source>
        <strain evidence="1">wild type</strain>
    </source>
</reference>
<organism evidence="1 2">
    <name type="scientific">Ciona intestinalis</name>
    <name type="common">Transparent sea squirt</name>
    <name type="synonym">Ascidia intestinalis</name>
    <dbReference type="NCBI Taxonomy" id="7719"/>
    <lineage>
        <taxon>Eukaryota</taxon>
        <taxon>Metazoa</taxon>
        <taxon>Chordata</taxon>
        <taxon>Tunicata</taxon>
        <taxon>Ascidiacea</taxon>
        <taxon>Phlebobranchia</taxon>
        <taxon>Cionidae</taxon>
        <taxon>Ciona</taxon>
    </lineage>
</organism>
<proteinExistence type="predicted"/>
<protein>
    <submittedName>
        <fullName evidence="1">Uncharacterized protein</fullName>
    </submittedName>
</protein>
<dbReference type="EMBL" id="EAAA01000227">
    <property type="status" value="NOT_ANNOTATED_CDS"/>
    <property type="molecule type" value="Genomic_DNA"/>
</dbReference>
<reference evidence="1" key="4">
    <citation type="submission" date="2025-09" db="UniProtKB">
        <authorList>
            <consortium name="Ensembl"/>
        </authorList>
    </citation>
    <scope>IDENTIFICATION</scope>
</reference>
<evidence type="ECO:0000313" key="1">
    <source>
        <dbReference type="Ensembl" id="ENSCINP00000031193.1"/>
    </source>
</evidence>
<dbReference type="HOGENOM" id="CLU_2202856_0_0_1"/>
<evidence type="ECO:0000313" key="2">
    <source>
        <dbReference type="Proteomes" id="UP000008144"/>
    </source>
</evidence>
<dbReference type="AlphaFoldDB" id="H2XNG0"/>
<reference evidence="2" key="1">
    <citation type="journal article" date="2002" name="Science">
        <title>The draft genome of Ciona intestinalis: insights into chordate and vertebrate origins.</title>
        <authorList>
            <person name="Dehal P."/>
            <person name="Satou Y."/>
            <person name="Campbell R.K."/>
            <person name="Chapman J."/>
            <person name="Degnan B."/>
            <person name="De Tomaso A."/>
            <person name="Davidson B."/>
            <person name="Di Gregorio A."/>
            <person name="Gelpke M."/>
            <person name="Goodstein D.M."/>
            <person name="Harafuji N."/>
            <person name="Hastings K.E."/>
            <person name="Ho I."/>
            <person name="Hotta K."/>
            <person name="Huang W."/>
            <person name="Kawashima T."/>
            <person name="Lemaire P."/>
            <person name="Martinez D."/>
            <person name="Meinertzhagen I.A."/>
            <person name="Necula S."/>
            <person name="Nonaka M."/>
            <person name="Putnam N."/>
            <person name="Rash S."/>
            <person name="Saiga H."/>
            <person name="Satake M."/>
            <person name="Terry A."/>
            <person name="Yamada L."/>
            <person name="Wang H.G."/>
            <person name="Awazu S."/>
            <person name="Azumi K."/>
            <person name="Boore J."/>
            <person name="Branno M."/>
            <person name="Chin-Bow S."/>
            <person name="DeSantis R."/>
            <person name="Doyle S."/>
            <person name="Francino P."/>
            <person name="Keys D.N."/>
            <person name="Haga S."/>
            <person name="Hayashi H."/>
            <person name="Hino K."/>
            <person name="Imai K.S."/>
            <person name="Inaba K."/>
            <person name="Kano S."/>
            <person name="Kobayashi K."/>
            <person name="Kobayashi M."/>
            <person name="Lee B.I."/>
            <person name="Makabe K.W."/>
            <person name="Manohar C."/>
            <person name="Matassi G."/>
            <person name="Medina M."/>
            <person name="Mochizuki Y."/>
            <person name="Mount S."/>
            <person name="Morishita T."/>
            <person name="Miura S."/>
            <person name="Nakayama A."/>
            <person name="Nishizaka S."/>
            <person name="Nomoto H."/>
            <person name="Ohta F."/>
            <person name="Oishi K."/>
            <person name="Rigoutsos I."/>
            <person name="Sano M."/>
            <person name="Sasaki A."/>
            <person name="Sasakura Y."/>
            <person name="Shoguchi E."/>
            <person name="Shin-i T."/>
            <person name="Spagnuolo A."/>
            <person name="Stainier D."/>
            <person name="Suzuki M.M."/>
            <person name="Tassy O."/>
            <person name="Takatori N."/>
            <person name="Tokuoka M."/>
            <person name="Yagi K."/>
            <person name="Yoshizaki F."/>
            <person name="Wada S."/>
            <person name="Zhang C."/>
            <person name="Hyatt P.D."/>
            <person name="Larimer F."/>
            <person name="Detter C."/>
            <person name="Doggett N."/>
            <person name="Glavina T."/>
            <person name="Hawkins T."/>
            <person name="Richardson P."/>
            <person name="Lucas S."/>
            <person name="Kohara Y."/>
            <person name="Levine M."/>
            <person name="Satoh N."/>
            <person name="Rokhsar D.S."/>
        </authorList>
    </citation>
    <scope>NUCLEOTIDE SEQUENCE [LARGE SCALE GENOMIC DNA]</scope>
</reference>
<sequence>TPNKTKCVNFCFFFNIFFSRKTSVLKYAAVNAFTLLTLRHNLTLLRQQFHQSQVVMRPAPLLYTLVSPDRQLYEQTLRFRPLPAYFPEVTVCVFSASHCMLSYLVIAS</sequence>
<accession>H2XNG0</accession>
<dbReference type="Proteomes" id="UP000008144">
    <property type="component" value="Chromosome 1"/>
</dbReference>
<name>H2XNG0_CIOIN</name>
<reference evidence="1" key="3">
    <citation type="submission" date="2025-08" db="UniProtKB">
        <authorList>
            <consortium name="Ensembl"/>
        </authorList>
    </citation>
    <scope>IDENTIFICATION</scope>
</reference>